<evidence type="ECO:0000256" key="3">
    <source>
        <dbReference type="SAM" id="SignalP"/>
    </source>
</evidence>
<feature type="compositionally biased region" description="Low complexity" evidence="1">
    <location>
        <begin position="46"/>
        <end position="99"/>
    </location>
</feature>
<dbReference type="OrthoDB" id="3193440at2"/>
<feature type="signal peptide" evidence="3">
    <location>
        <begin position="1"/>
        <end position="40"/>
    </location>
</feature>
<feature type="region of interest" description="Disordered" evidence="1">
    <location>
        <begin position="46"/>
        <end position="129"/>
    </location>
</feature>
<proteinExistence type="predicted"/>
<feature type="region of interest" description="Disordered" evidence="1">
    <location>
        <begin position="1740"/>
        <end position="1763"/>
    </location>
</feature>
<feature type="chain" id="PRO_5015483169" description="Cell surface protein" evidence="3">
    <location>
        <begin position="41"/>
        <end position="2177"/>
    </location>
</feature>
<evidence type="ECO:0000256" key="1">
    <source>
        <dbReference type="SAM" id="MobiDB-lite"/>
    </source>
</evidence>
<comment type="caution">
    <text evidence="4">The sequence shown here is derived from an EMBL/GenBank/DDBJ whole genome shotgun (WGS) entry which is preliminary data.</text>
</comment>
<keyword evidence="2" id="KW-1133">Transmembrane helix</keyword>
<accession>A0A2U2MR09</accession>
<evidence type="ECO:0000256" key="2">
    <source>
        <dbReference type="SAM" id="Phobius"/>
    </source>
</evidence>
<dbReference type="RefSeq" id="WP_109137856.1">
    <property type="nucleotide sequence ID" value="NZ_QFFN01000028.1"/>
</dbReference>
<evidence type="ECO:0000313" key="4">
    <source>
        <dbReference type="EMBL" id="PWG59273.1"/>
    </source>
</evidence>
<dbReference type="EMBL" id="QFFN01000028">
    <property type="protein sequence ID" value="PWG59273.1"/>
    <property type="molecule type" value="Genomic_DNA"/>
</dbReference>
<evidence type="ECO:0008006" key="6">
    <source>
        <dbReference type="Google" id="ProtNLM"/>
    </source>
</evidence>
<keyword evidence="5" id="KW-1185">Reference proteome</keyword>
<protein>
    <recommendedName>
        <fullName evidence="6">Cell surface protein</fullName>
    </recommendedName>
</protein>
<evidence type="ECO:0000313" key="5">
    <source>
        <dbReference type="Proteomes" id="UP000245753"/>
    </source>
</evidence>
<keyword evidence="2" id="KW-0812">Transmembrane</keyword>
<keyword evidence="3" id="KW-0732">Signal</keyword>
<gene>
    <name evidence="4" type="ORF">DF200_08540</name>
</gene>
<feature type="transmembrane region" description="Helical" evidence="2">
    <location>
        <begin position="2138"/>
        <end position="2162"/>
    </location>
</feature>
<reference evidence="4 5" key="1">
    <citation type="journal article" date="2018" name="Int. J. Syst. Evol. Microbiol.">
        <title>Bifidobacterium catulorum sp. nov., a novel taxon from the faeces of the baby common marmoset (Callithrix jacchus).</title>
        <authorList>
            <person name="Modesto M."/>
            <person name="Michelini S."/>
            <person name="Oki K."/>
            <person name="Biavati B."/>
            <person name="Watanabe K."/>
            <person name="Mattarelli P."/>
        </authorList>
    </citation>
    <scope>NUCLEOTIDE SEQUENCE [LARGE SCALE GENOMIC DNA]</scope>
    <source>
        <strain evidence="4 5">MRM 8.19</strain>
    </source>
</reference>
<sequence length="2177" mass="229816">MSSQFHTAWLHALARPLACAAVAVAAVAGLSAAGMGAAYAADDTTGSVQSQTTTGGTASTPNTAKGGNTASNGGASADAAKGDGANSAANTDGSSSEGTANGGSSAGANAADINGKSNVSESVRANADTTTPSVTTDIYAADKDGKVAADATPITTGVTNAKKIRVAATVVYPADKFAALQTDDTKTLTLTLSVTPDPTQPAQRIEKTVKYADFVQAVDEDGKPIENTYTLVYTSADETTTPVTAPEFDLIADNATYTLSITANDILDANGNAIVVNDVDLAQDAAAPKAAGVAYASAQDAADAPVKAGDTWLTKTKRVFTFTTDAADTDIDHLEISGKYSTDGKDSKALDAVKITAANGAYSWTTPEDGVYKLADLNVVVIDKAGNRSDATKLDAVKTDNTDPAATAPATLVVDAAAGRNTAITVNGTEAKDLKGTYTKVIGVTVKNTDDKLFVKRLEIAKAAKADATLLTGLADNCVIPTTPDTVITCNGAVTDGTYTVGLNTAVLPNATAKVTFNVDGTAPVVTDIRYVSNNQGRDYTRGKTTVAMGDKAARSIIFTVEDAAPNGANYASGVKSVVANGTYTDPFGANKTLANVELKPVAGQNGQYELVFDQSGVYDFSKIEITVSDKAGNGSAAESITDIANGLTPAADVPGTLKLLNGTSLGKVSSTIRVNGKDYGNGPDVKYLRQTATVTILVKNNPFFEDVWNTAKNDTTAVNLLNRTLAADGTDDATGVCPVDGAAAYVQQGAGEYLITACGKPGAGQTALIPDDNAGAGAAPGAVVQKNGTYTITPADNATAQFLLGKTDNNPTKFGIDNQKPSITGVTYHADAKTDLKATVDGEARTLANGPRSFDINVRDLLRHTDDAASTGGDQKDTSGVADVTAKIDYTTFAGKKQTKNVTLTAKKGEPGVYTLTLGTNDGKEDGVYTLAGVTLTVKDKAITVSQGKETDPDPNVLANTTLADAKTNLKLAALPDSIGISGDKGGAKIGLDGVSGNSPYNKDIKAVTVAVTDKAFKYRWDILKNGYQNVDVFATSTLEYASKTDNVTGLTIGKASETETKEGGVLSWDGALLPQLDKKTDLGGSQKNGGYTLKFTNTVDDKTLLAKPADFKYTLDTMTPQVTDIKRESTDPNTNLVTGYQGHNIRVASGSQTLSIRVRDLLPEEQRKNTGVDEKKGNDAYTAQLDSVRISVPEAKDLAGKSLGAAEFKQSPDTPNNDGDGWYNVTISSEGFYPLNDVTVTATDNAKNTASNVKFGDLAKKHGLAYDAIVVDNGTTPNRGASIAYGDVSGNPQSREPGYYFRGDVNQTVTVTDRWFPLYQRLSGLQGEQGEQGDFYAGQVDKTPQRASGKDIVAVADVNPTQLGKTGEYTYQYTNKIRPAGASNRAEGHYNTRVNYIGLLPANNAKHEKAQQSKDFVMDWTAPKLGNLTFSATSPKHWNWIFATNPLRVTLDGVNDPISGICSVRATNSPNSHDCTSNASAGKNGVESVGFRAYDRTNFRKYGTALNYDPWISNTNANPTPAAVYSGSTAGGVISFLMTGDSQRLTLNGTAIGLTDAAGNPVDTGSLNDYARSNVRGVTGVAIDTVAPRLTVTYDNNSARHGKYYKAHRTATVTISESNFDFIRKFDGGRVVVTSSVDGRKSTVPVSAFTNANGDRRTYTTQIRYAQDGDWVVDAAITDPGDHRSNTYHAEFPSATVNPVLKLAFDNNNARNGIYYNATRTATITEVERNFTAAESPITTTAKDDNGSAASAPGPGQWTKSGGQYTWTNSVAFTGEFHYTLKAEATDLAGNQAVVVTEPEFVIDLTKPKIDITRVEDKTAYAGTVAPKIAYDDTNIDFSKVTYTLSGAHRGTIKNPEASETSNKNDRTVDFADFQRKVDVDDVYTLTAHATDMAGNEFEAKKTFSANRFGSTYLFDTETKSLRGAYLKQAEPVRVTEINVSGLQTGKSAITVVKDSKATQLGKGDFNTESENDKGWSRTLYSIPVKQFGSDGYYRVLMQSVDKAGNLSQNTMNKKDADRKGTAEVQFAIDGTAPTASMVGAQSGGVYYGSEKAIAVNAKDNLDLASAELYVDGDLKGKWDDDQLLKQDTSYSIPSDAARHEVSIRAYDKAGNMTTANYDNVMVAANWWQYATHTGWILNTMIFGAILVLAAIAAGIVFAARRKRGGDYRANPFDR</sequence>
<keyword evidence="2" id="KW-0472">Membrane</keyword>
<feature type="compositionally biased region" description="Polar residues" evidence="1">
    <location>
        <begin position="115"/>
        <end position="129"/>
    </location>
</feature>
<dbReference type="Proteomes" id="UP000245753">
    <property type="component" value="Unassembled WGS sequence"/>
</dbReference>
<organism evidence="4 5">
    <name type="scientific">Bifidobacterium catulorum</name>
    <dbReference type="NCBI Taxonomy" id="1630173"/>
    <lineage>
        <taxon>Bacteria</taxon>
        <taxon>Bacillati</taxon>
        <taxon>Actinomycetota</taxon>
        <taxon>Actinomycetes</taxon>
        <taxon>Bifidobacteriales</taxon>
        <taxon>Bifidobacteriaceae</taxon>
        <taxon>Bifidobacterium</taxon>
    </lineage>
</organism>
<name>A0A2U2MR09_9BIFI</name>